<dbReference type="Pfam" id="PF06437">
    <property type="entry name" value="ISN1"/>
    <property type="match status" value="1"/>
</dbReference>
<evidence type="ECO:0000256" key="11">
    <source>
        <dbReference type="ARBA" id="ARBA00023080"/>
    </source>
</evidence>
<dbReference type="InterPro" id="IPR009453">
    <property type="entry name" value="ISN1"/>
</dbReference>
<keyword evidence="11" id="KW-0546">Nucleotide metabolism</keyword>
<evidence type="ECO:0000313" key="14">
    <source>
        <dbReference type="EMBL" id="KAJ8610018.1"/>
    </source>
</evidence>
<dbReference type="Pfam" id="PF13850">
    <property type="entry name" value="ERGIC_N"/>
    <property type="match status" value="1"/>
</dbReference>
<keyword evidence="10" id="KW-0460">Magnesium</keyword>
<evidence type="ECO:0000256" key="8">
    <source>
        <dbReference type="ARBA" id="ARBA00022801"/>
    </source>
</evidence>
<dbReference type="PROSITE" id="PS51352">
    <property type="entry name" value="THIOREDOXIN_2"/>
    <property type="match status" value="1"/>
</dbReference>
<feature type="domain" description="Thioredoxin" evidence="13">
    <location>
        <begin position="519"/>
        <end position="646"/>
    </location>
</feature>
<dbReference type="InterPro" id="IPR039542">
    <property type="entry name" value="Erv_N"/>
</dbReference>
<evidence type="ECO:0000313" key="15">
    <source>
        <dbReference type="Proteomes" id="UP001230188"/>
    </source>
</evidence>
<dbReference type="InterPro" id="IPR036412">
    <property type="entry name" value="HAD-like_sf"/>
</dbReference>
<dbReference type="PANTHER" id="PTHR28213">
    <property type="entry name" value="IMP-SPECIFIC 5'-NUCLEOTIDASE 1"/>
    <property type="match status" value="1"/>
</dbReference>
<dbReference type="InterPro" id="IPR036249">
    <property type="entry name" value="Thioredoxin-like_sf"/>
</dbReference>
<keyword evidence="6" id="KW-0479">Metal-binding</keyword>
<comment type="similarity">
    <text evidence="2">Belongs to the ISN1 family.</text>
</comment>
<evidence type="ECO:0000256" key="5">
    <source>
        <dbReference type="ARBA" id="ARBA00015544"/>
    </source>
</evidence>
<evidence type="ECO:0000256" key="6">
    <source>
        <dbReference type="ARBA" id="ARBA00022723"/>
    </source>
</evidence>
<evidence type="ECO:0000259" key="13">
    <source>
        <dbReference type="PROSITE" id="PS51352"/>
    </source>
</evidence>
<dbReference type="GO" id="GO:0009117">
    <property type="term" value="P:nucleotide metabolic process"/>
    <property type="evidence" value="ECO:0007669"/>
    <property type="project" value="UniProtKB-KW"/>
</dbReference>
<dbReference type="GO" id="GO:0006190">
    <property type="term" value="P:inosine salvage"/>
    <property type="evidence" value="ECO:0007669"/>
    <property type="project" value="InterPro"/>
</dbReference>
<comment type="caution">
    <text evidence="14">The sequence shown here is derived from an EMBL/GenBank/DDBJ whole genome shotgun (WGS) entry which is preliminary data.</text>
</comment>
<dbReference type="EMBL" id="JAQMWT010000122">
    <property type="protein sequence ID" value="KAJ8610018.1"/>
    <property type="molecule type" value="Genomic_DNA"/>
</dbReference>
<dbReference type="Pfam" id="PF00085">
    <property type="entry name" value="Thioredoxin"/>
    <property type="match status" value="1"/>
</dbReference>
<evidence type="ECO:0000256" key="9">
    <source>
        <dbReference type="ARBA" id="ARBA00022840"/>
    </source>
</evidence>
<dbReference type="SUPFAM" id="SSF52833">
    <property type="entry name" value="Thioredoxin-like"/>
    <property type="match status" value="1"/>
</dbReference>
<keyword evidence="8" id="KW-0378">Hydrolase</keyword>
<dbReference type="InterPro" id="IPR013766">
    <property type="entry name" value="Thioredoxin_domain"/>
</dbReference>
<proteinExistence type="inferred from homology"/>
<evidence type="ECO:0000256" key="3">
    <source>
        <dbReference type="ARBA" id="ARBA00011881"/>
    </source>
</evidence>
<keyword evidence="7" id="KW-0547">Nucleotide-binding</keyword>
<reference evidence="14" key="1">
    <citation type="submission" date="2023-01" db="EMBL/GenBank/DDBJ databases">
        <title>Metagenome sequencing of chrysophaentin producing Chrysophaeum taylorii.</title>
        <authorList>
            <person name="Davison J."/>
            <person name="Bewley C."/>
        </authorList>
    </citation>
    <scope>NUCLEOTIDE SEQUENCE</scope>
    <source>
        <strain evidence="14">NIES-1699</strain>
    </source>
</reference>
<dbReference type="Gene3D" id="3.40.30.10">
    <property type="entry name" value="Glutaredoxin"/>
    <property type="match status" value="1"/>
</dbReference>
<sequence>MAFSSRRRNYMLVSHRRDQFIEYIKGLLHHSFVLDALRETGTNSWKHVEELIEEHRMCNDGSSRLAQAVPTIGQFFTPLPLAATWQAFDSRHCVSKRVFVQPSFNEIRWILNEAQVRAFEMKTSEGSNRSSLEFVSFDGDCTLYSDGKNFNDPVLAHQILRLLEAGVRVALVTAAGYGYDAARYERRLDGLLRVLGVADASPQTLRRFFVVGGESNYLLQLDKRPGSHHNGTVSLVPRSDVWDELAIVHFPDSDVETLLDVAEASIRQAIFDFNLDGARVIRKPRAIGLVPTTARREQLDETVLRVQNALRDVPTNIPYCAFNGGNDVWVDVGNKKVGVSGLQQLFDLKPPNCLHIGDQFLNTGNDYAARGCAPQILRFILDVVNPDAPPIPDNPWMPPSPTRPPPVPGDLTEASLAGGACSVVALVLMGVMMFVEVVTFASRSPIVTKIDVDLHSGTQLRINFNLSFPHLHCDFASIDVWDKIGRNQLNLSRNIEKWQLDEDGTRRMYQGRNRRDYDIEHDLHHPPLHELHADGVHVETVGASDWAHFSEENEFSFVNFYAPWCSFCQHLHSTWEALAEEIERRELPVAVASVDCVANGDFCHDMYVQAFPTLRFYHHGDQVNQGEYRFDRTVESLLEFVNKKLDSEAVYKQYPEARIAHKQNWNADHPGCLVSGYVMVNRVPGNFHIQAHSRHHSLNTFRTNLSHTVHHLSFGVPLNDWQKRRLDGLDIKYHLTNPIDSREYLHGDFHHAYHHYIHVVPTKYRIGTFWREKFHTYQMVHADHLAFYEYWEPPEARFAFDLSPMAVVVDRVQKKWYDFITGLLAILGGTFAVARLLNDAFSLVSRGSS</sequence>
<dbReference type="Pfam" id="PF07970">
    <property type="entry name" value="COPIIcoated_ERV"/>
    <property type="match status" value="1"/>
</dbReference>
<organism evidence="14 15">
    <name type="scientific">Chrysophaeum taylorii</name>
    <dbReference type="NCBI Taxonomy" id="2483200"/>
    <lineage>
        <taxon>Eukaryota</taxon>
        <taxon>Sar</taxon>
        <taxon>Stramenopiles</taxon>
        <taxon>Ochrophyta</taxon>
        <taxon>Pelagophyceae</taxon>
        <taxon>Pelagomonadales</taxon>
        <taxon>Pelagomonadaceae</taxon>
        <taxon>Chrysophaeum</taxon>
    </lineage>
</organism>
<name>A0AAD7XLR8_9STRA</name>
<dbReference type="InterPro" id="IPR012936">
    <property type="entry name" value="Erv_C"/>
</dbReference>
<dbReference type="Proteomes" id="UP001230188">
    <property type="component" value="Unassembled WGS sequence"/>
</dbReference>
<protein>
    <recommendedName>
        <fullName evidence="5">IMP-specific 5'-nucleotidase 1</fullName>
        <ecNumber evidence="4">3.1.3.99</ecNumber>
    </recommendedName>
</protein>
<evidence type="ECO:0000256" key="4">
    <source>
        <dbReference type="ARBA" id="ARBA00012894"/>
    </source>
</evidence>
<dbReference type="PANTHER" id="PTHR28213:SF1">
    <property type="entry name" value="IMP-SPECIFIC 5'-NUCLEOTIDASE 1"/>
    <property type="match status" value="1"/>
</dbReference>
<evidence type="ECO:0000256" key="10">
    <source>
        <dbReference type="ARBA" id="ARBA00022842"/>
    </source>
</evidence>
<dbReference type="GO" id="GO:0005524">
    <property type="term" value="F:ATP binding"/>
    <property type="evidence" value="ECO:0007669"/>
    <property type="project" value="UniProtKB-KW"/>
</dbReference>
<comment type="cofactor">
    <cofactor evidence="1">
        <name>Mg(2+)</name>
        <dbReference type="ChEBI" id="CHEBI:18420"/>
    </cofactor>
</comment>
<keyword evidence="15" id="KW-1185">Reference proteome</keyword>
<keyword evidence="9" id="KW-0067">ATP-binding</keyword>
<dbReference type="GO" id="GO:0071590">
    <property type="term" value="P:nicotinamide riboside biosynthetic process"/>
    <property type="evidence" value="ECO:0007669"/>
    <property type="project" value="TreeGrafter"/>
</dbReference>
<gene>
    <name evidence="14" type="ORF">CTAYLR_006645</name>
</gene>
<comment type="subunit">
    <text evidence="3">Homotetramer.</text>
</comment>
<accession>A0AAD7XLR8</accession>
<dbReference type="EC" id="3.1.3.99" evidence="4"/>
<dbReference type="GO" id="GO:0008253">
    <property type="term" value="F:5'-nucleotidase activity"/>
    <property type="evidence" value="ECO:0007669"/>
    <property type="project" value="InterPro"/>
</dbReference>
<evidence type="ECO:0000256" key="2">
    <source>
        <dbReference type="ARBA" id="ARBA00005307"/>
    </source>
</evidence>
<dbReference type="GO" id="GO:0071592">
    <property type="term" value="P:nicotinic acid riboside biosynthetic process"/>
    <property type="evidence" value="ECO:0007669"/>
    <property type="project" value="TreeGrafter"/>
</dbReference>
<evidence type="ECO:0000256" key="12">
    <source>
        <dbReference type="ARBA" id="ARBA00047413"/>
    </source>
</evidence>
<comment type="catalytic activity">
    <reaction evidence="12">
        <text>IMP + H2O = inosine + phosphate</text>
        <dbReference type="Rhea" id="RHEA:27718"/>
        <dbReference type="ChEBI" id="CHEBI:15377"/>
        <dbReference type="ChEBI" id="CHEBI:17596"/>
        <dbReference type="ChEBI" id="CHEBI:43474"/>
        <dbReference type="ChEBI" id="CHEBI:58053"/>
        <dbReference type="EC" id="3.1.3.99"/>
    </reaction>
</comment>
<evidence type="ECO:0000256" key="1">
    <source>
        <dbReference type="ARBA" id="ARBA00001946"/>
    </source>
</evidence>
<dbReference type="SUPFAM" id="SSF56784">
    <property type="entry name" value="HAD-like"/>
    <property type="match status" value="1"/>
</dbReference>
<dbReference type="CDD" id="cd02961">
    <property type="entry name" value="PDI_a_family"/>
    <property type="match status" value="1"/>
</dbReference>
<dbReference type="AlphaFoldDB" id="A0AAD7XLR8"/>
<dbReference type="GO" id="GO:0000287">
    <property type="term" value="F:magnesium ion binding"/>
    <property type="evidence" value="ECO:0007669"/>
    <property type="project" value="InterPro"/>
</dbReference>
<evidence type="ECO:0000256" key="7">
    <source>
        <dbReference type="ARBA" id="ARBA00022741"/>
    </source>
</evidence>